<keyword evidence="2" id="KW-0732">Signal</keyword>
<keyword evidence="3" id="KW-1185">Reference proteome</keyword>
<feature type="coiled-coil region" evidence="1">
    <location>
        <begin position="40"/>
        <end position="78"/>
    </location>
</feature>
<dbReference type="GeneID" id="111010811"/>
<feature type="coiled-coil region" evidence="1">
    <location>
        <begin position="124"/>
        <end position="151"/>
    </location>
</feature>
<dbReference type="RefSeq" id="XP_022140067.1">
    <property type="nucleotide sequence ID" value="XM_022284375.1"/>
</dbReference>
<keyword evidence="1" id="KW-0175">Coiled coil</keyword>
<feature type="chain" id="PRO_5026796594" evidence="2">
    <location>
        <begin position="30"/>
        <end position="298"/>
    </location>
</feature>
<dbReference type="PANTHER" id="PTHR34360:SF2">
    <property type="entry name" value="MYOSIN HEAVY CHAIN-LIKE PROTEIN"/>
    <property type="match status" value="1"/>
</dbReference>
<evidence type="ECO:0000256" key="2">
    <source>
        <dbReference type="SAM" id="SignalP"/>
    </source>
</evidence>
<proteinExistence type="predicted"/>
<dbReference type="Proteomes" id="UP000504603">
    <property type="component" value="Unplaced"/>
</dbReference>
<sequence length="298" mass="35021">MAVRPIKILCLFPSIFLLIFTVCEVASLARPTNHVLIDELLQIELRISHLESVLEESKQNLTEKINKLEEQERLIEAMSYKIQYLESALTDMKRKTSSDGERIAALEDEVRLIWAASRKNNFDIHILKARVEDAEEKLEEVASQVEKMSGIVSEQWIQIRHLEQALEMTKIRAVKVHRQVALARCTFLKLVNTRFVYQLQKDLQTLNHRLFSKLPTLRSMVTGAIHHCERAYKEAKKYHHELQRLIKQEMERNEYAAFLANREFVFFLVKGYPQEKRARVICQHPVFPTILYFCLDCR</sequence>
<dbReference type="OrthoDB" id="679141at2759"/>
<organism evidence="3 4">
    <name type="scientific">Momordica charantia</name>
    <name type="common">Bitter gourd</name>
    <name type="synonym">Balsam pear</name>
    <dbReference type="NCBI Taxonomy" id="3673"/>
    <lineage>
        <taxon>Eukaryota</taxon>
        <taxon>Viridiplantae</taxon>
        <taxon>Streptophyta</taxon>
        <taxon>Embryophyta</taxon>
        <taxon>Tracheophyta</taxon>
        <taxon>Spermatophyta</taxon>
        <taxon>Magnoliopsida</taxon>
        <taxon>eudicotyledons</taxon>
        <taxon>Gunneridae</taxon>
        <taxon>Pentapetalae</taxon>
        <taxon>rosids</taxon>
        <taxon>fabids</taxon>
        <taxon>Cucurbitales</taxon>
        <taxon>Cucurbitaceae</taxon>
        <taxon>Momordiceae</taxon>
        <taxon>Momordica</taxon>
    </lineage>
</organism>
<protein>
    <submittedName>
        <fullName evidence="4">Uncharacterized protein LOC111010811 isoform X1</fullName>
    </submittedName>
</protein>
<evidence type="ECO:0000256" key="1">
    <source>
        <dbReference type="SAM" id="Coils"/>
    </source>
</evidence>
<evidence type="ECO:0000313" key="4">
    <source>
        <dbReference type="RefSeq" id="XP_022140067.1"/>
    </source>
</evidence>
<feature type="signal peptide" evidence="2">
    <location>
        <begin position="1"/>
        <end position="29"/>
    </location>
</feature>
<name>A0A6J1CFR9_MOMCH</name>
<dbReference type="AlphaFoldDB" id="A0A6J1CFR9"/>
<reference evidence="4" key="1">
    <citation type="submission" date="2025-08" db="UniProtKB">
        <authorList>
            <consortium name="RefSeq"/>
        </authorList>
    </citation>
    <scope>IDENTIFICATION</scope>
    <source>
        <strain evidence="4">OHB3-1</strain>
    </source>
</reference>
<gene>
    <name evidence="4" type="primary">LOC111010811</name>
</gene>
<dbReference type="PANTHER" id="PTHR34360">
    <property type="entry name" value="OS08G0519400 PROTEIN"/>
    <property type="match status" value="1"/>
</dbReference>
<accession>A0A6J1CFR9</accession>
<evidence type="ECO:0000313" key="3">
    <source>
        <dbReference type="Proteomes" id="UP000504603"/>
    </source>
</evidence>
<dbReference type="KEGG" id="mcha:111010811"/>